<organism evidence="3 4">
    <name type="scientific">Paenimyroides ummariense</name>
    <dbReference type="NCBI Taxonomy" id="913024"/>
    <lineage>
        <taxon>Bacteria</taxon>
        <taxon>Pseudomonadati</taxon>
        <taxon>Bacteroidota</taxon>
        <taxon>Flavobacteriia</taxon>
        <taxon>Flavobacteriales</taxon>
        <taxon>Flavobacteriaceae</taxon>
        <taxon>Paenimyroides</taxon>
    </lineage>
</organism>
<keyword evidence="1" id="KW-0812">Transmembrane</keyword>
<feature type="transmembrane region" description="Helical" evidence="1">
    <location>
        <begin position="263"/>
        <end position="283"/>
    </location>
</feature>
<dbReference type="Pfam" id="PF05569">
    <property type="entry name" value="Peptidase_M56"/>
    <property type="match status" value="1"/>
</dbReference>
<reference evidence="4" key="1">
    <citation type="submission" date="2016-10" db="EMBL/GenBank/DDBJ databases">
        <authorList>
            <person name="Varghese N."/>
            <person name="Submissions S."/>
        </authorList>
    </citation>
    <scope>NUCLEOTIDE SEQUENCE [LARGE SCALE GENOMIC DNA]</scope>
    <source>
        <strain evidence="4">DS-12</strain>
    </source>
</reference>
<dbReference type="EMBL" id="FOVI01000001">
    <property type="protein sequence ID" value="SFN09951.1"/>
    <property type="molecule type" value="Genomic_DNA"/>
</dbReference>
<dbReference type="CDD" id="cd07341">
    <property type="entry name" value="M56_BlaR1_MecR1_like"/>
    <property type="match status" value="1"/>
</dbReference>
<dbReference type="PANTHER" id="PTHR34978">
    <property type="entry name" value="POSSIBLE SENSOR-TRANSDUCER PROTEIN BLAR"/>
    <property type="match status" value="1"/>
</dbReference>
<accession>A0A1I4W8F2</accession>
<dbReference type="InterPro" id="IPR052173">
    <property type="entry name" value="Beta-lactam_resp_regulator"/>
</dbReference>
<gene>
    <name evidence="3" type="ORF">SAMN05421741_101119</name>
</gene>
<dbReference type="STRING" id="913024.SAMN05421741_101119"/>
<dbReference type="Gene3D" id="3.30.1150.10">
    <property type="match status" value="1"/>
</dbReference>
<feature type="domain" description="Peptidase M56" evidence="2">
    <location>
        <begin position="113"/>
        <end position="254"/>
    </location>
</feature>
<evidence type="ECO:0000259" key="2">
    <source>
        <dbReference type="Pfam" id="PF05569"/>
    </source>
</evidence>
<dbReference type="Proteomes" id="UP000199036">
    <property type="component" value="Unassembled WGS sequence"/>
</dbReference>
<evidence type="ECO:0000313" key="3">
    <source>
        <dbReference type="EMBL" id="SFN09951.1"/>
    </source>
</evidence>
<protein>
    <submittedName>
        <fullName evidence="3">Signal transducer regulating beta-lactamase production, contains metallopeptidase domain</fullName>
    </submittedName>
</protein>
<dbReference type="AlphaFoldDB" id="A0A1I4W8F2"/>
<feature type="transmembrane region" description="Helical" evidence="1">
    <location>
        <begin position="87"/>
        <end position="107"/>
    </location>
</feature>
<feature type="transmembrane region" description="Helical" evidence="1">
    <location>
        <begin position="34"/>
        <end position="55"/>
    </location>
</feature>
<sequence>MVLYFIKSTFLLLIFCLIYKWNLENKKSLQFIRYYLLASIVFALVVPLFNFQFLVPQNKIVETKEYIFDQLPNIPVIIVDSVPENNISILTIIYVFVSGVFLIRFLYNLFKILQIKKSGKNVSTSFGKLIVSSKVASPFTFCNFIYVNKTDWESKSVSDAILYHEQAHVEQKHSIDILFIEGLKIVLWFQPFLYYFKRIIQENHEYLADEFSLQKTKNLKNYQELILNYYGNNQPIVALSSSIHFNNLKKRFIMMKNTKKGKVWGTIFYSLTIAVTYVGFVGIETKAAEIKKVEDKISNVVEQAVNLPQEIKSTEPISEETKDEIKNNPIILAYIKGEKSSGYFSHKDSVYFYVVDENLKVSIYNRYGVVQNEKDFTYELKAVSKEEKEKLTLDELKRSTQVQNDYQDIKEIEKKYAEAHSFVEKKAAPREGLQAFFHNFMRAFDSKSITTNDTLISARLKFIVEKDGSFSNIIAVGGGNETAANEAIRVLQTMPKWQPAENEGQVVRSTFTLPIKIKINQPLNEVEN</sequence>
<dbReference type="PANTHER" id="PTHR34978:SF3">
    <property type="entry name" value="SLR0241 PROTEIN"/>
    <property type="match status" value="1"/>
</dbReference>
<proteinExistence type="predicted"/>
<keyword evidence="1" id="KW-0472">Membrane</keyword>
<keyword evidence="1" id="KW-1133">Transmembrane helix</keyword>
<name>A0A1I4W8F2_9FLAO</name>
<evidence type="ECO:0000313" key="4">
    <source>
        <dbReference type="Proteomes" id="UP000199036"/>
    </source>
</evidence>
<dbReference type="InterPro" id="IPR008756">
    <property type="entry name" value="Peptidase_M56"/>
</dbReference>
<feature type="transmembrane region" description="Helical" evidence="1">
    <location>
        <begin position="6"/>
        <end position="22"/>
    </location>
</feature>
<dbReference type="OrthoDB" id="1522859at2"/>
<evidence type="ECO:0000256" key="1">
    <source>
        <dbReference type="SAM" id="Phobius"/>
    </source>
</evidence>
<keyword evidence="4" id="KW-1185">Reference proteome</keyword>
<dbReference type="SUPFAM" id="SSF74653">
    <property type="entry name" value="TolA/TonB C-terminal domain"/>
    <property type="match status" value="1"/>
</dbReference>